<keyword evidence="1" id="KW-0472">Membrane</keyword>
<accession>A0A0C1Y6C4</accession>
<keyword evidence="1" id="KW-1133">Transmembrane helix</keyword>
<feature type="transmembrane region" description="Helical" evidence="1">
    <location>
        <begin position="72"/>
        <end position="92"/>
    </location>
</feature>
<gene>
    <name evidence="3" type="ORF">TSA66_19390</name>
</gene>
<dbReference type="AlphaFoldDB" id="A0A0C1Y6C4"/>
<dbReference type="EMBL" id="JWJG01000028">
    <property type="protein sequence ID" value="KIF82488.1"/>
    <property type="molecule type" value="Genomic_DNA"/>
</dbReference>
<comment type="caution">
    <text evidence="3">The sequence shown here is derived from an EMBL/GenBank/DDBJ whole genome shotgun (WGS) entry which is preliminary data.</text>
</comment>
<reference evidence="3 4" key="1">
    <citation type="submission" date="2014-12" db="EMBL/GenBank/DDBJ databases">
        <title>Denitrispirillum autotrophicum gen. nov., sp. nov., Denitrifying, Facultatively Autotrophic Bacteria Isolated from Rice Paddy Soil.</title>
        <authorList>
            <person name="Ishii S."/>
            <person name="Ashida N."/>
            <person name="Ohno H."/>
            <person name="Otsuka S."/>
            <person name="Yokota A."/>
            <person name="Senoo K."/>
        </authorList>
    </citation>
    <scope>NUCLEOTIDE SEQUENCE [LARGE SCALE GENOMIC DNA]</scope>
    <source>
        <strain evidence="3 4">TSA66</strain>
    </source>
</reference>
<sequence>MMQMGGARWFKRITAGAVLVVYAAGCTHMPSGEKAFDSFESCFASNLGLAAVGGIGVGLLTKNILGNDKGSANAVGAAAGIATAALIGMTAWRKCAAVYSKSEPVAQQSEAQALPAAARRQRKQSLNLDKLEMRVEGTENDPPVPEFSFTFLAEDPAAKDIKARFRHKVEIVRFMADSEDKLVLADAKGNAMLDAAGKPIPLEAAIRMPRERLQWVTIADEGKDDYVEDVVIQQGRGTFHHKLQIPPRAQLPLPLPVPMRYTLTVEAEHMKSASTVDFALLDKSGRPKRYAGSPAVNSVDGNGTPAAGATRSLKDGSFVATHAVKHKTSLFDNSGPKRTAIASLNAGTRVRIAQEAHAKKPTSWVQIDTDQGTSGWIPASALVKVK</sequence>
<dbReference type="Pfam" id="PF13457">
    <property type="entry name" value="GW"/>
    <property type="match status" value="1"/>
</dbReference>
<dbReference type="InterPro" id="IPR025987">
    <property type="entry name" value="GW_dom"/>
</dbReference>
<name>A0A0C1Y6C4_9BURK</name>
<dbReference type="STRING" id="709839.TSA66_19390"/>
<feature type="transmembrane region" description="Helical" evidence="1">
    <location>
        <begin position="47"/>
        <end position="65"/>
    </location>
</feature>
<proteinExistence type="predicted"/>
<protein>
    <recommendedName>
        <fullName evidence="2">GW domain-containing protein</fullName>
    </recommendedName>
</protein>
<organism evidence="3 4">
    <name type="scientific">Noviherbaspirillum autotrophicum</name>
    <dbReference type="NCBI Taxonomy" id="709839"/>
    <lineage>
        <taxon>Bacteria</taxon>
        <taxon>Pseudomonadati</taxon>
        <taxon>Pseudomonadota</taxon>
        <taxon>Betaproteobacteria</taxon>
        <taxon>Burkholderiales</taxon>
        <taxon>Oxalobacteraceae</taxon>
        <taxon>Noviherbaspirillum</taxon>
    </lineage>
</organism>
<dbReference type="RefSeq" id="WP_040041162.1">
    <property type="nucleotide sequence ID" value="NZ_JWJG01000028.1"/>
</dbReference>
<evidence type="ECO:0000256" key="1">
    <source>
        <dbReference type="SAM" id="Phobius"/>
    </source>
</evidence>
<keyword evidence="4" id="KW-1185">Reference proteome</keyword>
<feature type="domain" description="GW" evidence="2">
    <location>
        <begin position="328"/>
        <end position="382"/>
    </location>
</feature>
<evidence type="ECO:0000313" key="3">
    <source>
        <dbReference type="EMBL" id="KIF82488.1"/>
    </source>
</evidence>
<evidence type="ECO:0000259" key="2">
    <source>
        <dbReference type="Pfam" id="PF13457"/>
    </source>
</evidence>
<evidence type="ECO:0000313" key="4">
    <source>
        <dbReference type="Proteomes" id="UP000031572"/>
    </source>
</evidence>
<keyword evidence="1" id="KW-0812">Transmembrane</keyword>
<dbReference type="Proteomes" id="UP000031572">
    <property type="component" value="Unassembled WGS sequence"/>
</dbReference>